<dbReference type="AlphaFoldDB" id="A0A9N9JP33"/>
<feature type="non-terminal residue" evidence="1">
    <location>
        <position position="1"/>
    </location>
</feature>
<keyword evidence="2" id="KW-1185">Reference proteome</keyword>
<comment type="caution">
    <text evidence="1">The sequence shown here is derived from an EMBL/GenBank/DDBJ whole genome shotgun (WGS) entry which is preliminary data.</text>
</comment>
<reference evidence="1" key="1">
    <citation type="submission" date="2021-06" db="EMBL/GenBank/DDBJ databases">
        <authorList>
            <person name="Kallberg Y."/>
            <person name="Tangrot J."/>
            <person name="Rosling A."/>
        </authorList>
    </citation>
    <scope>NUCLEOTIDE SEQUENCE</scope>
    <source>
        <strain evidence="1">IN212</strain>
    </source>
</reference>
<evidence type="ECO:0000313" key="2">
    <source>
        <dbReference type="Proteomes" id="UP000789396"/>
    </source>
</evidence>
<dbReference type="Proteomes" id="UP000789396">
    <property type="component" value="Unassembled WGS sequence"/>
</dbReference>
<gene>
    <name evidence="1" type="ORF">RFULGI_LOCUS16406</name>
</gene>
<name>A0A9N9JP33_9GLOM</name>
<proteinExistence type="predicted"/>
<protein>
    <submittedName>
        <fullName evidence="1">8847_t:CDS:1</fullName>
    </submittedName>
</protein>
<accession>A0A9N9JP33</accession>
<organism evidence="1 2">
    <name type="scientific">Racocetra fulgida</name>
    <dbReference type="NCBI Taxonomy" id="60492"/>
    <lineage>
        <taxon>Eukaryota</taxon>
        <taxon>Fungi</taxon>
        <taxon>Fungi incertae sedis</taxon>
        <taxon>Mucoromycota</taxon>
        <taxon>Glomeromycotina</taxon>
        <taxon>Glomeromycetes</taxon>
        <taxon>Diversisporales</taxon>
        <taxon>Gigasporaceae</taxon>
        <taxon>Racocetra</taxon>
    </lineage>
</organism>
<sequence>VDESSELVIVEEDHDYAASLELSAVGNSLPIAEICGCDSSMKITNENN</sequence>
<feature type="non-terminal residue" evidence="1">
    <location>
        <position position="48"/>
    </location>
</feature>
<dbReference type="EMBL" id="CAJVPZ010058098">
    <property type="protein sequence ID" value="CAG8787621.1"/>
    <property type="molecule type" value="Genomic_DNA"/>
</dbReference>
<evidence type="ECO:0000313" key="1">
    <source>
        <dbReference type="EMBL" id="CAG8787621.1"/>
    </source>
</evidence>